<keyword evidence="1" id="KW-1133">Transmembrane helix</keyword>
<gene>
    <name evidence="2" type="primary">jg12983</name>
    <name evidence="2" type="ORF">PAEG_LOCUS18725</name>
</gene>
<feature type="transmembrane region" description="Helical" evidence="1">
    <location>
        <begin position="32"/>
        <end position="53"/>
    </location>
</feature>
<accession>A0A8S4RXR2</accession>
<evidence type="ECO:0000313" key="2">
    <source>
        <dbReference type="EMBL" id="CAH2242402.1"/>
    </source>
</evidence>
<sequence>MCKAQGLSIISRGVRVVIEIAWCAPVWAVSVWALWALWSPWAVWAVWALWAVWAPGRRRALGGGPLLVKLVGGEVFGRVVRVRVHTWRLRGS</sequence>
<keyword evidence="1" id="KW-0812">Transmembrane</keyword>
<dbReference type="EMBL" id="CAKXAJ010025642">
    <property type="protein sequence ID" value="CAH2242402.1"/>
    <property type="molecule type" value="Genomic_DNA"/>
</dbReference>
<organism evidence="2 3">
    <name type="scientific">Pararge aegeria aegeria</name>
    <dbReference type="NCBI Taxonomy" id="348720"/>
    <lineage>
        <taxon>Eukaryota</taxon>
        <taxon>Metazoa</taxon>
        <taxon>Ecdysozoa</taxon>
        <taxon>Arthropoda</taxon>
        <taxon>Hexapoda</taxon>
        <taxon>Insecta</taxon>
        <taxon>Pterygota</taxon>
        <taxon>Neoptera</taxon>
        <taxon>Endopterygota</taxon>
        <taxon>Lepidoptera</taxon>
        <taxon>Glossata</taxon>
        <taxon>Ditrysia</taxon>
        <taxon>Papilionoidea</taxon>
        <taxon>Nymphalidae</taxon>
        <taxon>Satyrinae</taxon>
        <taxon>Satyrini</taxon>
        <taxon>Parargina</taxon>
        <taxon>Pararge</taxon>
    </lineage>
</organism>
<keyword evidence="1" id="KW-0472">Membrane</keyword>
<evidence type="ECO:0000313" key="3">
    <source>
        <dbReference type="Proteomes" id="UP000838756"/>
    </source>
</evidence>
<keyword evidence="3" id="KW-1185">Reference proteome</keyword>
<name>A0A8S4RXR2_9NEOP</name>
<comment type="caution">
    <text evidence="2">The sequence shown here is derived from an EMBL/GenBank/DDBJ whole genome shotgun (WGS) entry which is preliminary data.</text>
</comment>
<dbReference type="AlphaFoldDB" id="A0A8S4RXR2"/>
<protein>
    <submittedName>
        <fullName evidence="2">Jg12983 protein</fullName>
    </submittedName>
</protein>
<reference evidence="2" key="1">
    <citation type="submission" date="2022-03" db="EMBL/GenBank/DDBJ databases">
        <authorList>
            <person name="Lindestad O."/>
        </authorList>
    </citation>
    <scope>NUCLEOTIDE SEQUENCE</scope>
</reference>
<dbReference type="Proteomes" id="UP000838756">
    <property type="component" value="Unassembled WGS sequence"/>
</dbReference>
<proteinExistence type="predicted"/>
<evidence type="ECO:0000256" key="1">
    <source>
        <dbReference type="SAM" id="Phobius"/>
    </source>
</evidence>